<organism evidence="1 2">
    <name type="scientific">Lactobacillus colini</name>
    <dbReference type="NCBI Taxonomy" id="1819254"/>
    <lineage>
        <taxon>Bacteria</taxon>
        <taxon>Bacillati</taxon>
        <taxon>Bacillota</taxon>
        <taxon>Bacilli</taxon>
        <taxon>Lactobacillales</taxon>
        <taxon>Lactobacillaceae</taxon>
        <taxon>Lactobacillus</taxon>
    </lineage>
</organism>
<evidence type="ECO:0000313" key="2">
    <source>
        <dbReference type="Proteomes" id="UP001519292"/>
    </source>
</evidence>
<dbReference type="RefSeq" id="WP_209686482.1">
    <property type="nucleotide sequence ID" value="NZ_JAGGLU010000004.1"/>
</dbReference>
<evidence type="ECO:0008006" key="3">
    <source>
        <dbReference type="Google" id="ProtNLM"/>
    </source>
</evidence>
<evidence type="ECO:0000313" key="1">
    <source>
        <dbReference type="EMBL" id="MBP2057741.1"/>
    </source>
</evidence>
<name>A0ABS4MDH8_9LACO</name>
<reference evidence="1 2" key="1">
    <citation type="submission" date="2021-03" db="EMBL/GenBank/DDBJ databases">
        <title>Genomic Encyclopedia of Type Strains, Phase IV (KMG-IV): sequencing the most valuable type-strain genomes for metagenomic binning, comparative biology and taxonomic classification.</title>
        <authorList>
            <person name="Goeker M."/>
        </authorList>
    </citation>
    <scope>NUCLEOTIDE SEQUENCE [LARGE SCALE GENOMIC DNA]</scope>
    <source>
        <strain evidence="1 2">DSM 101872</strain>
    </source>
</reference>
<keyword evidence="2" id="KW-1185">Reference proteome</keyword>
<comment type="caution">
    <text evidence="1">The sequence shown here is derived from an EMBL/GenBank/DDBJ whole genome shotgun (WGS) entry which is preliminary data.</text>
</comment>
<gene>
    <name evidence="1" type="ORF">J2Z60_000913</name>
</gene>
<dbReference type="Proteomes" id="UP001519292">
    <property type="component" value="Unassembled WGS sequence"/>
</dbReference>
<protein>
    <recommendedName>
        <fullName evidence="3">DUF2785 domain-containing protein</fullName>
    </recommendedName>
</protein>
<sequence length="267" mass="31598">MEKQLFDKLNVEYTNYSDKEVEWLIHHIGDPNSNIRDNLVCETFGKGFLCENFSHNQARYLIKYVLNRNLLFYNLEKTDSAILTRSFTCLLLELIIETDGDKNSKFYNILYEKERKNIFLNLLDYLKQEHDFTSYSTDWGWVDAVSHLSDTFEVCFKHHSFPKEYGQTFLNNLMLLLLKNSNRFISGEEWRISNALFAGLKYKIFSSSDLCVWLDELKLDDRSDLIAFYQFANLKSILLDLYIKLDNAKLLEKSLKQAIVSNYLKKY</sequence>
<dbReference type="EMBL" id="JAGGLU010000004">
    <property type="protein sequence ID" value="MBP2057741.1"/>
    <property type="molecule type" value="Genomic_DNA"/>
</dbReference>
<dbReference type="InterPro" id="IPR021247">
    <property type="entry name" value="DUF2785"/>
</dbReference>
<dbReference type="Pfam" id="PF10978">
    <property type="entry name" value="DUF2785"/>
    <property type="match status" value="1"/>
</dbReference>
<proteinExistence type="predicted"/>
<accession>A0ABS4MDH8</accession>